<dbReference type="InterPro" id="IPR000064">
    <property type="entry name" value="NLP_P60_dom"/>
</dbReference>
<dbReference type="OrthoDB" id="5177647at2"/>
<evidence type="ECO:0000313" key="7">
    <source>
        <dbReference type="EMBL" id="AKK03546.1"/>
    </source>
</evidence>
<dbReference type="PANTHER" id="PTHR47359:SF3">
    <property type="entry name" value="NLP_P60 DOMAIN-CONTAINING PROTEIN-RELATED"/>
    <property type="match status" value="1"/>
</dbReference>
<dbReference type="GO" id="GO:0006508">
    <property type="term" value="P:proteolysis"/>
    <property type="evidence" value="ECO:0007669"/>
    <property type="project" value="UniProtKB-KW"/>
</dbReference>
<evidence type="ECO:0000313" key="8">
    <source>
        <dbReference type="Proteomes" id="UP000035368"/>
    </source>
</evidence>
<feature type="domain" description="NlpC/P60" evidence="6">
    <location>
        <begin position="96"/>
        <end position="210"/>
    </location>
</feature>
<keyword evidence="2" id="KW-0645">Protease</keyword>
<dbReference type="Gene3D" id="3.90.1720.10">
    <property type="entry name" value="endopeptidase domain like (from Nostoc punctiforme)"/>
    <property type="match status" value="1"/>
</dbReference>
<name>A0A0G3GQR4_9CORY</name>
<comment type="similarity">
    <text evidence="1">Belongs to the peptidase C40 family.</text>
</comment>
<proteinExistence type="inferred from homology"/>
<evidence type="ECO:0000259" key="6">
    <source>
        <dbReference type="PROSITE" id="PS51935"/>
    </source>
</evidence>
<dbReference type="InterPro" id="IPR038765">
    <property type="entry name" value="Papain-like_cys_pep_sf"/>
</dbReference>
<dbReference type="EC" id="3.4.-.-" evidence="7"/>
<gene>
    <name evidence="7" type="ORF">CEPID_08480</name>
</gene>
<evidence type="ECO:0000256" key="3">
    <source>
        <dbReference type="ARBA" id="ARBA00022801"/>
    </source>
</evidence>
<evidence type="ECO:0000256" key="4">
    <source>
        <dbReference type="ARBA" id="ARBA00022807"/>
    </source>
</evidence>
<reference evidence="7 8" key="1">
    <citation type="submission" date="2015-05" db="EMBL/GenBank/DDBJ databases">
        <title>Complete genome sequence of Corynebacterium epidermidicanis DSM 45586, isolated from the skin of a dog suffering from pruritus.</title>
        <authorList>
            <person name="Ruckert C."/>
            <person name="Albersmeier A."/>
            <person name="Winkler A."/>
            <person name="Tauch A."/>
        </authorList>
    </citation>
    <scope>NUCLEOTIDE SEQUENCE [LARGE SCALE GENOMIC DNA]</scope>
    <source>
        <strain evidence="7 8">DSM 45586</strain>
    </source>
</reference>
<feature type="chain" id="PRO_5002554324" evidence="5">
    <location>
        <begin position="35"/>
        <end position="210"/>
    </location>
</feature>
<dbReference type="AlphaFoldDB" id="A0A0G3GQR4"/>
<protein>
    <submittedName>
        <fullName evidence="7">Cell wall-associated hydrolase, invasion-associated protein</fullName>
        <ecNumber evidence="7">3.4.-.-</ecNumber>
    </submittedName>
</protein>
<dbReference type="RefSeq" id="WP_047240554.1">
    <property type="nucleotide sequence ID" value="NZ_CP011541.1"/>
</dbReference>
<dbReference type="PATRIC" id="fig|1050174.4.peg.1708"/>
<dbReference type="KEGG" id="cei:CEPID_08480"/>
<feature type="signal peptide" evidence="5">
    <location>
        <begin position="1"/>
        <end position="34"/>
    </location>
</feature>
<evidence type="ECO:0000256" key="1">
    <source>
        <dbReference type="ARBA" id="ARBA00007074"/>
    </source>
</evidence>
<accession>A0A0G3GQR4</accession>
<keyword evidence="5" id="KW-0732">Signal</keyword>
<keyword evidence="4" id="KW-0788">Thiol protease</keyword>
<dbReference type="SUPFAM" id="SSF54001">
    <property type="entry name" value="Cysteine proteinases"/>
    <property type="match status" value="1"/>
</dbReference>
<dbReference type="STRING" id="1050174.CEPID_08480"/>
<dbReference type="GO" id="GO:0008234">
    <property type="term" value="F:cysteine-type peptidase activity"/>
    <property type="evidence" value="ECO:0007669"/>
    <property type="project" value="UniProtKB-KW"/>
</dbReference>
<evidence type="ECO:0000256" key="2">
    <source>
        <dbReference type="ARBA" id="ARBA00022670"/>
    </source>
</evidence>
<dbReference type="EMBL" id="CP011541">
    <property type="protein sequence ID" value="AKK03546.1"/>
    <property type="molecule type" value="Genomic_DNA"/>
</dbReference>
<dbReference type="InterPro" id="IPR051794">
    <property type="entry name" value="PG_Endopeptidase_C40"/>
</dbReference>
<keyword evidence="8" id="KW-1185">Reference proteome</keyword>
<organism evidence="7 8">
    <name type="scientific">Corynebacterium epidermidicanis</name>
    <dbReference type="NCBI Taxonomy" id="1050174"/>
    <lineage>
        <taxon>Bacteria</taxon>
        <taxon>Bacillati</taxon>
        <taxon>Actinomycetota</taxon>
        <taxon>Actinomycetes</taxon>
        <taxon>Mycobacteriales</taxon>
        <taxon>Corynebacteriaceae</taxon>
        <taxon>Corynebacterium</taxon>
    </lineage>
</organism>
<evidence type="ECO:0000256" key="5">
    <source>
        <dbReference type="SAM" id="SignalP"/>
    </source>
</evidence>
<dbReference type="Pfam" id="PF00877">
    <property type="entry name" value="NLPC_P60"/>
    <property type="match status" value="1"/>
</dbReference>
<keyword evidence="3 7" id="KW-0378">Hydrolase</keyword>
<dbReference type="PROSITE" id="PS51935">
    <property type="entry name" value="NLPC_P60"/>
    <property type="match status" value="1"/>
</dbReference>
<sequence>MGKHTRSTVSFGAKASATAVAVGSAVALATPANAAEVVVPNTNLRMELAGLENVPNIASVPGIQQWVPSLAAQGEVVSYNANVQQAAVPAEAAPQQTAGQAIVDAARSKIGSPYVYGAAGPNAFDCSGLTSWAYAQVGKQIPRTSYAQAAQGTPVSRDQLQAGDIVAFYGGASHVGIYTGHGTVIHALTEGTPLSEHPLDYMPYHSAVRF</sequence>
<dbReference type="Proteomes" id="UP000035368">
    <property type="component" value="Chromosome"/>
</dbReference>
<dbReference type="PANTHER" id="PTHR47359">
    <property type="entry name" value="PEPTIDOGLYCAN DL-ENDOPEPTIDASE CWLO"/>
    <property type="match status" value="1"/>
</dbReference>